<evidence type="ECO:0000313" key="2">
    <source>
        <dbReference type="EMBL" id="MFC4302574.1"/>
    </source>
</evidence>
<keyword evidence="3" id="KW-1185">Reference proteome</keyword>
<evidence type="ECO:0008006" key="4">
    <source>
        <dbReference type="Google" id="ProtNLM"/>
    </source>
</evidence>
<keyword evidence="1" id="KW-0472">Membrane</keyword>
<gene>
    <name evidence="2" type="ORF">ACFO1S_03855</name>
</gene>
<sequence>MDTTTTVILVIGAFSLATAAIIITKAFGAISLHRAELREKNSIIENGLPGKAVIESIQPTNAQLDDHPIVTMEVTVTAENGEVFRAPLRTAVPIIRVPEFQQGRTIDVKYAVVEGRMKVVAVGAYHP</sequence>
<keyword evidence="1" id="KW-1133">Transmembrane helix</keyword>
<protein>
    <recommendedName>
        <fullName evidence="4">DUF3592 domain-containing protein</fullName>
    </recommendedName>
</protein>
<dbReference type="EMBL" id="JBHSED010000003">
    <property type="protein sequence ID" value="MFC4302574.1"/>
    <property type="molecule type" value="Genomic_DNA"/>
</dbReference>
<organism evidence="2 3">
    <name type="scientific">Cohnella boryungensis</name>
    <dbReference type="NCBI Taxonomy" id="768479"/>
    <lineage>
        <taxon>Bacteria</taxon>
        <taxon>Bacillati</taxon>
        <taxon>Bacillota</taxon>
        <taxon>Bacilli</taxon>
        <taxon>Bacillales</taxon>
        <taxon>Paenibacillaceae</taxon>
        <taxon>Cohnella</taxon>
    </lineage>
</organism>
<name>A0ABV8S7U9_9BACL</name>
<evidence type="ECO:0000256" key="1">
    <source>
        <dbReference type="SAM" id="Phobius"/>
    </source>
</evidence>
<comment type="caution">
    <text evidence="2">The sequence shown here is derived from an EMBL/GenBank/DDBJ whole genome shotgun (WGS) entry which is preliminary data.</text>
</comment>
<dbReference type="RefSeq" id="WP_204600507.1">
    <property type="nucleotide sequence ID" value="NZ_JBHSED010000003.1"/>
</dbReference>
<reference evidence="3" key="1">
    <citation type="journal article" date="2019" name="Int. J. Syst. Evol. Microbiol.">
        <title>The Global Catalogue of Microorganisms (GCM) 10K type strain sequencing project: providing services to taxonomists for standard genome sequencing and annotation.</title>
        <authorList>
            <consortium name="The Broad Institute Genomics Platform"/>
            <consortium name="The Broad Institute Genome Sequencing Center for Infectious Disease"/>
            <person name="Wu L."/>
            <person name="Ma J."/>
        </authorList>
    </citation>
    <scope>NUCLEOTIDE SEQUENCE [LARGE SCALE GENOMIC DNA]</scope>
    <source>
        <strain evidence="3">CGMCC 4.1641</strain>
    </source>
</reference>
<evidence type="ECO:0000313" key="3">
    <source>
        <dbReference type="Proteomes" id="UP001595755"/>
    </source>
</evidence>
<feature type="transmembrane region" description="Helical" evidence="1">
    <location>
        <begin position="6"/>
        <end position="30"/>
    </location>
</feature>
<dbReference type="Proteomes" id="UP001595755">
    <property type="component" value="Unassembled WGS sequence"/>
</dbReference>
<proteinExistence type="predicted"/>
<accession>A0ABV8S7U9</accession>
<keyword evidence="1" id="KW-0812">Transmembrane</keyword>